<name>A0A183D021_9BILA</name>
<reference evidence="4" key="1">
    <citation type="submission" date="2016-06" db="UniProtKB">
        <authorList>
            <consortium name="WormBaseParasite"/>
        </authorList>
    </citation>
    <scope>IDENTIFICATION</scope>
</reference>
<dbReference type="EMBL" id="UYRT01002868">
    <property type="protein sequence ID" value="VDK31846.1"/>
    <property type="molecule type" value="Genomic_DNA"/>
</dbReference>
<evidence type="ECO:0000256" key="1">
    <source>
        <dbReference type="SAM" id="MobiDB-lite"/>
    </source>
</evidence>
<dbReference type="AlphaFoldDB" id="A0A183D021"/>
<organism evidence="4">
    <name type="scientific">Gongylonema pulchrum</name>
    <dbReference type="NCBI Taxonomy" id="637853"/>
    <lineage>
        <taxon>Eukaryota</taxon>
        <taxon>Metazoa</taxon>
        <taxon>Ecdysozoa</taxon>
        <taxon>Nematoda</taxon>
        <taxon>Chromadorea</taxon>
        <taxon>Rhabditida</taxon>
        <taxon>Spirurina</taxon>
        <taxon>Spiruromorpha</taxon>
        <taxon>Spiruroidea</taxon>
        <taxon>Gongylonematidae</taxon>
        <taxon>Gongylonema</taxon>
    </lineage>
</organism>
<evidence type="ECO:0000313" key="3">
    <source>
        <dbReference type="Proteomes" id="UP000271098"/>
    </source>
</evidence>
<accession>A0A183D021</accession>
<dbReference type="Proteomes" id="UP000271098">
    <property type="component" value="Unassembled WGS sequence"/>
</dbReference>
<proteinExistence type="predicted"/>
<protein>
    <submittedName>
        <fullName evidence="2 4">Uncharacterized protein</fullName>
    </submittedName>
</protein>
<dbReference type="WBParaSite" id="GPUH_0000206701-mRNA-1">
    <property type="protein sequence ID" value="GPUH_0000206701-mRNA-1"/>
    <property type="gene ID" value="GPUH_0000206701"/>
</dbReference>
<feature type="region of interest" description="Disordered" evidence="1">
    <location>
        <begin position="1"/>
        <end position="22"/>
    </location>
</feature>
<evidence type="ECO:0000313" key="2">
    <source>
        <dbReference type="EMBL" id="VDK31846.1"/>
    </source>
</evidence>
<reference evidence="2 3" key="2">
    <citation type="submission" date="2018-11" db="EMBL/GenBank/DDBJ databases">
        <authorList>
            <consortium name="Pathogen Informatics"/>
        </authorList>
    </citation>
    <scope>NUCLEOTIDE SEQUENCE [LARGE SCALE GENOMIC DNA]</scope>
</reference>
<evidence type="ECO:0000313" key="4">
    <source>
        <dbReference type="WBParaSite" id="GPUH_0000206701-mRNA-1"/>
    </source>
</evidence>
<keyword evidence="3" id="KW-1185">Reference proteome</keyword>
<gene>
    <name evidence="2" type="ORF">GPUH_LOCUS2062</name>
</gene>
<sequence length="104" mass="11782">MYSSNIPPISPQMTQPYPNTGTSVNAEYQPIAMNGLSKMLGPLAAGNGDIDSLNEARNNQYYMDLQKHRQDLVDYGDKQLRYLDQQRRYQQAMLDQRAGAAVRN</sequence>